<proteinExistence type="predicted"/>
<dbReference type="VEuPathDB" id="CryptoDB:Cvel_6291"/>
<accession>A0A0G4HC63</accession>
<evidence type="ECO:0000313" key="1">
    <source>
        <dbReference type="EMBL" id="CEM41600.1"/>
    </source>
</evidence>
<dbReference type="AlphaFoldDB" id="A0A0G4HC63"/>
<name>A0A0G4HC63_9ALVE</name>
<dbReference type="EMBL" id="CDMZ01002268">
    <property type="protein sequence ID" value="CEM41600.1"/>
    <property type="molecule type" value="Genomic_DNA"/>
</dbReference>
<organism evidence="1">
    <name type="scientific">Chromera velia CCMP2878</name>
    <dbReference type="NCBI Taxonomy" id="1169474"/>
    <lineage>
        <taxon>Eukaryota</taxon>
        <taxon>Sar</taxon>
        <taxon>Alveolata</taxon>
        <taxon>Colpodellida</taxon>
        <taxon>Chromeraceae</taxon>
        <taxon>Chromera</taxon>
    </lineage>
</organism>
<gene>
    <name evidence="1" type="ORF">Cvel_6291</name>
</gene>
<sequence length="305" mass="33712">MYGHQQPPPDGQHGYQVRDYTQTRVVVEERRHRVYTPLDAAGIPLQAPPQQIPIPQQHYQFAPQGVAPAQHVYTRGPSLPAAAPSLARPPIATRSPLPPGVGAGLQRRDAQVFDDDTLLERLAVGQPVEAEEKRPPADYDGRGGLQSLAVKKTDLKRFHRRDQRPLIYQLAARLTENIQQGGDGGIDDILSYLPSYDDAKIETYYKEREDLRVCPSVNVFGHPCPGCCFGGTCFHHGELWGPDLEKFNSRIVNRRASSMSMRVASQSTAATAVPATGTIPQASLGNERWLNMRQNAQFFRGGGDQ</sequence>
<reference evidence="1" key="1">
    <citation type="submission" date="2014-11" db="EMBL/GenBank/DDBJ databases">
        <authorList>
            <person name="Otto D Thomas"/>
            <person name="Naeem Raeece"/>
        </authorList>
    </citation>
    <scope>NUCLEOTIDE SEQUENCE</scope>
</reference>
<protein>
    <submittedName>
        <fullName evidence="1">Uncharacterized protein</fullName>
    </submittedName>
</protein>